<organism evidence="1 2">
    <name type="scientific">Haematococcus lacustris</name>
    <name type="common">Green alga</name>
    <name type="synonym">Haematococcus pluvialis</name>
    <dbReference type="NCBI Taxonomy" id="44745"/>
    <lineage>
        <taxon>Eukaryota</taxon>
        <taxon>Viridiplantae</taxon>
        <taxon>Chlorophyta</taxon>
        <taxon>core chlorophytes</taxon>
        <taxon>Chlorophyceae</taxon>
        <taxon>CS clade</taxon>
        <taxon>Chlamydomonadales</taxon>
        <taxon>Haematococcaceae</taxon>
        <taxon>Haematococcus</taxon>
    </lineage>
</organism>
<evidence type="ECO:0000313" key="2">
    <source>
        <dbReference type="Proteomes" id="UP000485058"/>
    </source>
</evidence>
<evidence type="ECO:0000313" key="1">
    <source>
        <dbReference type="EMBL" id="GFH17856.1"/>
    </source>
</evidence>
<comment type="caution">
    <text evidence="1">The sequence shown here is derived from an EMBL/GenBank/DDBJ whole genome shotgun (WGS) entry which is preliminary data.</text>
</comment>
<name>A0A699ZFJ1_HAELA</name>
<dbReference type="AlphaFoldDB" id="A0A699ZFJ1"/>
<accession>A0A699ZFJ1</accession>
<sequence length="72" mass="7277">MGACASKASPAQQPKTHVEDVKATVNLAGEALASSPKAAGLWTKRRLGVTAEGPAAAQVNIVPKLDATKAII</sequence>
<dbReference type="EMBL" id="BLLF01001212">
    <property type="protein sequence ID" value="GFH17856.1"/>
    <property type="molecule type" value="Genomic_DNA"/>
</dbReference>
<proteinExistence type="predicted"/>
<keyword evidence="2" id="KW-1185">Reference proteome</keyword>
<feature type="non-terminal residue" evidence="1">
    <location>
        <position position="72"/>
    </location>
</feature>
<reference evidence="1 2" key="1">
    <citation type="submission" date="2020-02" db="EMBL/GenBank/DDBJ databases">
        <title>Draft genome sequence of Haematococcus lacustris strain NIES-144.</title>
        <authorList>
            <person name="Morimoto D."/>
            <person name="Nakagawa S."/>
            <person name="Yoshida T."/>
            <person name="Sawayama S."/>
        </authorList>
    </citation>
    <scope>NUCLEOTIDE SEQUENCE [LARGE SCALE GENOMIC DNA]</scope>
    <source>
        <strain evidence="1 2">NIES-144</strain>
    </source>
</reference>
<gene>
    <name evidence="1" type="ORF">HaLaN_14570</name>
</gene>
<protein>
    <submittedName>
        <fullName evidence="1">Uncharacterized protein</fullName>
    </submittedName>
</protein>
<dbReference type="Proteomes" id="UP000485058">
    <property type="component" value="Unassembled WGS sequence"/>
</dbReference>